<feature type="transmembrane region" description="Helical" evidence="9">
    <location>
        <begin position="198"/>
        <end position="217"/>
    </location>
</feature>
<dbReference type="InterPro" id="IPR003663">
    <property type="entry name" value="Sugar/inositol_transpt"/>
</dbReference>
<sequence>MAKSTSNEIAEANVIHLPRDSIRKMSANTGVVDMAADAAKATEFEHRMGLVQSLKVYRKGALWSLALSTAIIMEGFDLILLNSLFGFPSFKEKFGNLQPNGTYELTAAWQTGLSNGVLVGQIMGLFINGIVADRYGYRKTMGGALVLVTAFIFIPFFAHNVQTLLAGEILLGIPFGIFQTLACTYASEVCPTQLRAYLTTYINLCWVIGQILASVILRALVNRTDQWGYRIPFALQWFWPIPICLAVVFAPESPWWLVRRGCIKEARKSVARLTSGKTNAEFNIDHTVAMMVYTDHLEKTVSAGTSYTDCFKGIDLRRTEIVCGVWACQVLCGSAYSGYSSYFFQQAGLDVSNAFTLTLAQYCIGAVGVLASWFLMGWFGRRTLYLAGLAIMVVVLAIIGFAGLAGRSNIGAQWAIGSMILVYTFVYDSTVGPVCYALVAEIPSTRLKTKSVVLARNSYNITGIVNNVITPLMINPTAWNWGAKSGFFWAGSCALCFVWAYFRLPEPKGRTYGELDVLFDAKTPARKFRTATVDGFITHDHAPPKGSTAQNVEDIAVEKVV</sequence>
<organism evidence="11 12">
    <name type="scientific">Seiridium unicorne</name>
    <dbReference type="NCBI Taxonomy" id="138068"/>
    <lineage>
        <taxon>Eukaryota</taxon>
        <taxon>Fungi</taxon>
        <taxon>Dikarya</taxon>
        <taxon>Ascomycota</taxon>
        <taxon>Pezizomycotina</taxon>
        <taxon>Sordariomycetes</taxon>
        <taxon>Xylariomycetidae</taxon>
        <taxon>Amphisphaeriales</taxon>
        <taxon>Sporocadaceae</taxon>
        <taxon>Seiridium</taxon>
    </lineage>
</organism>
<comment type="similarity">
    <text evidence="2 8">Belongs to the major facilitator superfamily. Sugar transporter (TC 2.A.1.1) family.</text>
</comment>
<evidence type="ECO:0000256" key="1">
    <source>
        <dbReference type="ARBA" id="ARBA00004141"/>
    </source>
</evidence>
<evidence type="ECO:0000256" key="4">
    <source>
        <dbReference type="ARBA" id="ARBA00022692"/>
    </source>
</evidence>
<accession>A0ABR2VA76</accession>
<feature type="transmembrane region" description="Helical" evidence="9">
    <location>
        <begin position="62"/>
        <end position="87"/>
    </location>
</feature>
<dbReference type="EMBL" id="JARVKF010000057">
    <property type="protein sequence ID" value="KAK9423814.1"/>
    <property type="molecule type" value="Genomic_DNA"/>
</dbReference>
<dbReference type="SUPFAM" id="SSF103473">
    <property type="entry name" value="MFS general substrate transporter"/>
    <property type="match status" value="1"/>
</dbReference>
<proteinExistence type="inferred from homology"/>
<protein>
    <submittedName>
        <fullName evidence="11">Major facilitator superfamily (MFS) profile domain-containing protein</fullName>
    </submittedName>
</protein>
<feature type="transmembrane region" description="Helical" evidence="9">
    <location>
        <begin position="321"/>
        <end position="339"/>
    </location>
</feature>
<evidence type="ECO:0000313" key="12">
    <source>
        <dbReference type="Proteomes" id="UP001408356"/>
    </source>
</evidence>
<feature type="transmembrane region" description="Helical" evidence="9">
    <location>
        <begin position="386"/>
        <end position="406"/>
    </location>
</feature>
<feature type="transmembrane region" description="Helical" evidence="9">
    <location>
        <begin position="359"/>
        <end position="379"/>
    </location>
</feature>
<dbReference type="Gene3D" id="1.20.1250.20">
    <property type="entry name" value="MFS general substrate transporter like domains"/>
    <property type="match status" value="1"/>
</dbReference>
<keyword evidence="4 9" id="KW-0812">Transmembrane</keyword>
<evidence type="ECO:0000256" key="3">
    <source>
        <dbReference type="ARBA" id="ARBA00022448"/>
    </source>
</evidence>
<comment type="subcellular location">
    <subcellularLocation>
        <location evidence="1">Membrane</location>
        <topology evidence="1">Multi-pass membrane protein</topology>
    </subcellularLocation>
</comment>
<keyword evidence="12" id="KW-1185">Reference proteome</keyword>
<reference evidence="11 12" key="1">
    <citation type="journal article" date="2024" name="J. Plant Pathol.">
        <title>Sequence and assembly of the genome of Seiridium unicorne, isolate CBS 538.82, causal agent of cypress canker disease.</title>
        <authorList>
            <person name="Scali E."/>
            <person name="Rocca G.D."/>
            <person name="Danti R."/>
            <person name="Garbelotto M."/>
            <person name="Barberini S."/>
            <person name="Baroncelli R."/>
            <person name="Emiliani G."/>
        </authorList>
    </citation>
    <scope>NUCLEOTIDE SEQUENCE [LARGE SCALE GENOMIC DNA]</scope>
    <source>
        <strain evidence="11 12">BM-138-508</strain>
    </source>
</reference>
<dbReference type="Proteomes" id="UP001408356">
    <property type="component" value="Unassembled WGS sequence"/>
</dbReference>
<feature type="transmembrane region" description="Helical" evidence="9">
    <location>
        <begin position="485"/>
        <end position="502"/>
    </location>
</feature>
<gene>
    <name evidence="11" type="ORF">SUNI508_03830</name>
</gene>
<feature type="transmembrane region" description="Helical" evidence="9">
    <location>
        <begin position="237"/>
        <end position="258"/>
    </location>
</feature>
<evidence type="ECO:0000313" key="11">
    <source>
        <dbReference type="EMBL" id="KAK9423814.1"/>
    </source>
</evidence>
<dbReference type="InterPro" id="IPR020846">
    <property type="entry name" value="MFS_dom"/>
</dbReference>
<dbReference type="PROSITE" id="PS50850">
    <property type="entry name" value="MFS"/>
    <property type="match status" value="1"/>
</dbReference>
<keyword evidence="7" id="KW-0462">Maltose metabolism</keyword>
<evidence type="ECO:0000256" key="9">
    <source>
        <dbReference type="SAM" id="Phobius"/>
    </source>
</evidence>
<feature type="transmembrane region" description="Helical" evidence="9">
    <location>
        <begin position="412"/>
        <end position="439"/>
    </location>
</feature>
<dbReference type="PROSITE" id="PS00217">
    <property type="entry name" value="SUGAR_TRANSPORT_2"/>
    <property type="match status" value="1"/>
</dbReference>
<dbReference type="NCBIfam" id="TIGR00879">
    <property type="entry name" value="SP"/>
    <property type="match status" value="1"/>
</dbReference>
<comment type="caution">
    <text evidence="11">The sequence shown here is derived from an EMBL/GenBank/DDBJ whole genome shotgun (WGS) entry which is preliminary data.</text>
</comment>
<keyword evidence="5 9" id="KW-1133">Transmembrane helix</keyword>
<dbReference type="InterPro" id="IPR036259">
    <property type="entry name" value="MFS_trans_sf"/>
</dbReference>
<dbReference type="InterPro" id="IPR005828">
    <property type="entry name" value="MFS_sugar_transport-like"/>
</dbReference>
<evidence type="ECO:0000256" key="8">
    <source>
        <dbReference type="RuleBase" id="RU003346"/>
    </source>
</evidence>
<dbReference type="InterPro" id="IPR050360">
    <property type="entry name" value="MFS_Sugar_Transporters"/>
</dbReference>
<dbReference type="InterPro" id="IPR005829">
    <property type="entry name" value="Sugar_transporter_CS"/>
</dbReference>
<dbReference type="Pfam" id="PF00083">
    <property type="entry name" value="Sugar_tr"/>
    <property type="match status" value="1"/>
</dbReference>
<evidence type="ECO:0000256" key="7">
    <source>
        <dbReference type="ARBA" id="ARBA00026248"/>
    </source>
</evidence>
<feature type="domain" description="Major facilitator superfamily (MFS) profile" evidence="10">
    <location>
        <begin position="63"/>
        <end position="508"/>
    </location>
</feature>
<dbReference type="PANTHER" id="PTHR48022">
    <property type="entry name" value="PLASTIDIC GLUCOSE TRANSPORTER 4"/>
    <property type="match status" value="1"/>
</dbReference>
<evidence type="ECO:0000256" key="6">
    <source>
        <dbReference type="ARBA" id="ARBA00023136"/>
    </source>
</evidence>
<keyword evidence="6 9" id="KW-0472">Membrane</keyword>
<feature type="transmembrane region" description="Helical" evidence="9">
    <location>
        <begin position="140"/>
        <end position="158"/>
    </location>
</feature>
<feature type="transmembrane region" description="Helical" evidence="9">
    <location>
        <begin position="459"/>
        <end position="479"/>
    </location>
</feature>
<feature type="transmembrane region" description="Helical" evidence="9">
    <location>
        <begin position="107"/>
        <end position="128"/>
    </location>
</feature>
<evidence type="ECO:0000256" key="5">
    <source>
        <dbReference type="ARBA" id="ARBA00022989"/>
    </source>
</evidence>
<feature type="transmembrane region" description="Helical" evidence="9">
    <location>
        <begin position="164"/>
        <end position="186"/>
    </location>
</feature>
<evidence type="ECO:0000259" key="10">
    <source>
        <dbReference type="PROSITE" id="PS50850"/>
    </source>
</evidence>
<name>A0ABR2VA76_9PEZI</name>
<evidence type="ECO:0000256" key="2">
    <source>
        <dbReference type="ARBA" id="ARBA00010992"/>
    </source>
</evidence>
<keyword evidence="3 8" id="KW-0813">Transport</keyword>
<dbReference type="PANTHER" id="PTHR48022:SF5">
    <property type="entry name" value="ALPHA-GLUCOSIDES PERMEASE MPH2-RELATED"/>
    <property type="match status" value="1"/>
</dbReference>